<dbReference type="NCBIfam" id="TIGR00500">
    <property type="entry name" value="met_pdase_I"/>
    <property type="match status" value="1"/>
</dbReference>
<dbReference type="PROSITE" id="PS51471">
    <property type="entry name" value="FE2OG_OXY"/>
    <property type="match status" value="1"/>
</dbReference>
<dbReference type="Pfam" id="PF00557">
    <property type="entry name" value="Peptidase_M24"/>
    <property type="match status" value="1"/>
</dbReference>
<dbReference type="GO" id="GO:0006508">
    <property type="term" value="P:proteolysis"/>
    <property type="evidence" value="ECO:0007669"/>
    <property type="project" value="UniProtKB-KW"/>
</dbReference>
<feature type="binding site" evidence="5">
    <location>
        <position position="549"/>
    </location>
    <ligand>
        <name>a divalent metal cation</name>
        <dbReference type="ChEBI" id="CHEBI:60240"/>
        <label>2</label>
        <note>catalytic</note>
    </ligand>
</feature>
<dbReference type="InterPro" id="IPR002467">
    <property type="entry name" value="Pept_M24A_MAP1"/>
</dbReference>
<dbReference type="Gene3D" id="3.90.230.10">
    <property type="entry name" value="Creatinase/methionine aminopeptidase superfamily"/>
    <property type="match status" value="1"/>
</dbReference>
<feature type="binding site" evidence="5">
    <location>
        <position position="549"/>
    </location>
    <ligand>
        <name>a divalent metal cation</name>
        <dbReference type="ChEBI" id="CHEBI:60240"/>
        <label>1</label>
    </ligand>
</feature>
<dbReference type="PANTHER" id="PTHR43330">
    <property type="entry name" value="METHIONINE AMINOPEPTIDASE"/>
    <property type="match status" value="1"/>
</dbReference>
<dbReference type="HAMAP" id="MF_01974">
    <property type="entry name" value="MetAP_1"/>
    <property type="match status" value="1"/>
</dbReference>
<keyword evidence="2 5" id="KW-0645">Protease</keyword>
<accession>A0A8H5HRZ1</accession>
<evidence type="ECO:0000259" key="7">
    <source>
        <dbReference type="PROSITE" id="PS51471"/>
    </source>
</evidence>
<comment type="function">
    <text evidence="6">Cotranslationally removes the N-terminal methionine from nascent proteins. The N-terminal methionine is often cleaved when the second residue in the primary sequence is small and uncharged (Met-Ala-, Cys, Gly, Pro, Ser, Thr, or Val).</text>
</comment>
<dbReference type="PRINTS" id="PR00599">
    <property type="entry name" value="MAPEPTIDASE"/>
</dbReference>
<dbReference type="GO" id="GO:0004239">
    <property type="term" value="F:initiator methionyl aminopeptidase activity"/>
    <property type="evidence" value="ECO:0007669"/>
    <property type="project" value="UniProtKB-UniRule"/>
</dbReference>
<feature type="domain" description="Fe2OG dioxygenase" evidence="7">
    <location>
        <begin position="187"/>
        <end position="286"/>
    </location>
</feature>
<dbReference type="InterPro" id="IPR005123">
    <property type="entry name" value="Oxoglu/Fe-dep_dioxygenase_dom"/>
</dbReference>
<dbReference type="OrthoDB" id="406156at2759"/>
<dbReference type="PANTHER" id="PTHR43330:SF8">
    <property type="entry name" value="METHIONINE AMINOPEPTIDASE 1D, MITOCHONDRIAL"/>
    <property type="match status" value="1"/>
</dbReference>
<evidence type="ECO:0000256" key="4">
    <source>
        <dbReference type="ARBA" id="ARBA00022801"/>
    </source>
</evidence>
<protein>
    <recommendedName>
        <fullName evidence="6">Methionine aminopeptidase</fullName>
        <ecNumber evidence="6">3.4.11.18</ecNumber>
    </recommendedName>
</protein>
<proteinExistence type="inferred from homology"/>
<keyword evidence="9" id="KW-1185">Reference proteome</keyword>
<dbReference type="PROSITE" id="PS00680">
    <property type="entry name" value="MAP_1"/>
    <property type="match status" value="1"/>
</dbReference>
<evidence type="ECO:0000256" key="3">
    <source>
        <dbReference type="ARBA" id="ARBA00022723"/>
    </source>
</evidence>
<feature type="binding site" evidence="5">
    <location>
        <position position="485"/>
    </location>
    <ligand>
        <name>a divalent metal cation</name>
        <dbReference type="ChEBI" id="CHEBI:60240"/>
        <label>2</label>
        <note>catalytic</note>
    </ligand>
</feature>
<comment type="catalytic activity">
    <reaction evidence="5 6">
        <text>Release of N-terminal amino acids, preferentially methionine, from peptides and arylamides.</text>
        <dbReference type="EC" id="3.4.11.18"/>
    </reaction>
</comment>
<dbReference type="Gene3D" id="2.60.120.330">
    <property type="entry name" value="B-lactam Antibiotic, Isopenicillin N Synthase, Chain"/>
    <property type="match status" value="1"/>
</dbReference>
<feature type="binding site" evidence="5">
    <location>
        <position position="517"/>
    </location>
    <ligand>
        <name>a divalent metal cation</name>
        <dbReference type="ChEBI" id="CHEBI:60240"/>
        <label>2</label>
        <note>catalytic</note>
    </ligand>
</feature>
<dbReference type="InterPro" id="IPR036005">
    <property type="entry name" value="Creatinase/aminopeptidase-like"/>
</dbReference>
<dbReference type="EC" id="3.4.11.18" evidence="6"/>
<feature type="binding site" evidence="5">
    <location>
        <position position="422"/>
    </location>
    <ligand>
        <name>a divalent metal cation</name>
        <dbReference type="ChEBI" id="CHEBI:60240"/>
        <label>1</label>
    </ligand>
</feature>
<feature type="binding site" evidence="5">
    <location>
        <position position="394"/>
    </location>
    <ligand>
        <name>substrate</name>
    </ligand>
</feature>
<evidence type="ECO:0000256" key="5">
    <source>
        <dbReference type="HAMAP-Rule" id="MF_03174"/>
    </source>
</evidence>
<dbReference type="InterPro" id="IPR001714">
    <property type="entry name" value="Pept_M24_MAP"/>
</dbReference>
<dbReference type="GO" id="GO:0046872">
    <property type="term" value="F:metal ion binding"/>
    <property type="evidence" value="ECO:0007669"/>
    <property type="project" value="UniProtKB-UniRule"/>
</dbReference>
<dbReference type="InterPro" id="IPR000994">
    <property type="entry name" value="Pept_M24"/>
</dbReference>
<feature type="binding site" evidence="5">
    <location>
        <position position="422"/>
    </location>
    <ligand>
        <name>a divalent metal cation</name>
        <dbReference type="ChEBI" id="CHEBI:60240"/>
        <label>2</label>
        <note>catalytic</note>
    </ligand>
</feature>
<evidence type="ECO:0000313" key="9">
    <source>
        <dbReference type="Proteomes" id="UP000565441"/>
    </source>
</evidence>
<comment type="cofactor">
    <cofactor evidence="5">
        <name>Co(2+)</name>
        <dbReference type="ChEBI" id="CHEBI:48828"/>
    </cofactor>
    <cofactor evidence="5">
        <name>Zn(2+)</name>
        <dbReference type="ChEBI" id="CHEBI:29105"/>
    </cofactor>
    <cofactor evidence="5">
        <name>Mn(2+)</name>
        <dbReference type="ChEBI" id="CHEBI:29035"/>
    </cofactor>
    <cofactor evidence="5">
        <name>Fe(2+)</name>
        <dbReference type="ChEBI" id="CHEBI:29033"/>
    </cofactor>
    <text evidence="5">Binds 2 divalent metal cations per subunit. Has a high-affinity and a low affinity metal-binding site. The true nature of the physiological cofactor is under debate. The enzyme is active with cobalt, zinc, manganese or divalent iron ions. Most likely, methionine aminopeptidases function as mononuclear Fe(2+)-metalloproteases under physiological conditions, and the catalytically relevant metal-binding site has been assigned to the histidine-containing high-affinity site.</text>
</comment>
<dbReference type="Pfam" id="PF03171">
    <property type="entry name" value="2OG-FeII_Oxy"/>
    <property type="match status" value="1"/>
</dbReference>
<dbReference type="SUPFAM" id="SSF55920">
    <property type="entry name" value="Creatinase/aminopeptidase"/>
    <property type="match status" value="1"/>
</dbReference>
<gene>
    <name evidence="8" type="ORF">D9615_000846</name>
</gene>
<dbReference type="EMBL" id="JAACJP010000001">
    <property type="protein sequence ID" value="KAF5388422.1"/>
    <property type="molecule type" value="Genomic_DNA"/>
</dbReference>
<dbReference type="AlphaFoldDB" id="A0A8H5HRZ1"/>
<keyword evidence="4 5" id="KW-0378">Hydrolase</keyword>
<feature type="binding site" evidence="5">
    <location>
        <position position="411"/>
    </location>
    <ligand>
        <name>a divalent metal cation</name>
        <dbReference type="ChEBI" id="CHEBI:60240"/>
        <label>1</label>
    </ligand>
</feature>
<evidence type="ECO:0000256" key="2">
    <source>
        <dbReference type="ARBA" id="ARBA00022670"/>
    </source>
</evidence>
<organism evidence="8 9">
    <name type="scientific">Tricholomella constricta</name>
    <dbReference type="NCBI Taxonomy" id="117010"/>
    <lineage>
        <taxon>Eukaryota</taxon>
        <taxon>Fungi</taxon>
        <taxon>Dikarya</taxon>
        <taxon>Basidiomycota</taxon>
        <taxon>Agaricomycotina</taxon>
        <taxon>Agaricomycetes</taxon>
        <taxon>Agaricomycetidae</taxon>
        <taxon>Agaricales</taxon>
        <taxon>Tricholomatineae</taxon>
        <taxon>Lyophyllaceae</taxon>
        <taxon>Tricholomella</taxon>
    </lineage>
</organism>
<comment type="similarity">
    <text evidence="5">Belongs to the peptidase M24A family. Methionine aminopeptidase type 1 subfamily.</text>
</comment>
<dbReference type="Pfam" id="PF14226">
    <property type="entry name" value="DIOX_N"/>
    <property type="match status" value="1"/>
</dbReference>
<dbReference type="GO" id="GO:0070006">
    <property type="term" value="F:metalloaminopeptidase activity"/>
    <property type="evidence" value="ECO:0007669"/>
    <property type="project" value="UniProtKB-UniRule"/>
</dbReference>
<dbReference type="InterPro" id="IPR026992">
    <property type="entry name" value="DIOX_N"/>
</dbReference>
<keyword evidence="3 5" id="KW-0479">Metal-binding</keyword>
<dbReference type="InterPro" id="IPR044861">
    <property type="entry name" value="IPNS-like_FE2OG_OXY"/>
</dbReference>
<feature type="binding site" evidence="5">
    <location>
        <position position="492"/>
    </location>
    <ligand>
        <name>substrate</name>
    </ligand>
</feature>
<keyword evidence="1 5" id="KW-0031">Aminopeptidase</keyword>
<evidence type="ECO:0000256" key="1">
    <source>
        <dbReference type="ARBA" id="ARBA00022438"/>
    </source>
</evidence>
<dbReference type="CDD" id="cd01086">
    <property type="entry name" value="MetAP1"/>
    <property type="match status" value="1"/>
</dbReference>
<evidence type="ECO:0000256" key="6">
    <source>
        <dbReference type="RuleBase" id="RU003653"/>
    </source>
</evidence>
<dbReference type="InterPro" id="IPR027443">
    <property type="entry name" value="IPNS-like_sf"/>
</dbReference>
<dbReference type="Proteomes" id="UP000565441">
    <property type="component" value="Unassembled WGS sequence"/>
</dbReference>
<comment type="caution">
    <text evidence="8">The sequence shown here is derived from an EMBL/GenBank/DDBJ whole genome shotgun (WGS) entry which is preliminary data.</text>
</comment>
<evidence type="ECO:0000313" key="8">
    <source>
        <dbReference type="EMBL" id="KAF5388422.1"/>
    </source>
</evidence>
<dbReference type="SUPFAM" id="SSF51197">
    <property type="entry name" value="Clavaminate synthase-like"/>
    <property type="match status" value="1"/>
</dbReference>
<name>A0A8H5HRZ1_9AGAR</name>
<reference evidence="8 9" key="1">
    <citation type="journal article" date="2020" name="ISME J.">
        <title>Uncovering the hidden diversity of litter-decomposition mechanisms in mushroom-forming fungi.</title>
        <authorList>
            <person name="Floudas D."/>
            <person name="Bentzer J."/>
            <person name="Ahren D."/>
            <person name="Johansson T."/>
            <person name="Persson P."/>
            <person name="Tunlid A."/>
        </authorList>
    </citation>
    <scope>NUCLEOTIDE SEQUENCE [LARGE SCALE GENOMIC DNA]</scope>
    <source>
        <strain evidence="8 9">CBS 661.87</strain>
    </source>
</reference>
<sequence length="563" mass="61908">MPVPTLPAFPDNVPTHPLLVIDYELVKARNPSEIDRLWEAATKLGFWYLKNHGVSEEVDRMFDMGAETMSLPLEEKMKFEQGDDGMSFGYKAAGANAVDATGRLDSVEFLNVAKDDALSWPKQARRAYPSTVNARMESTIRPFIHKSLDINNTFLEVLNDRLGLPAGTLLAKHLVDEYSGSEARLIKKAPTQVEQGKPPNVALGSHTDFGSLSFLHNRLGGLQVLVPGAETWQYVKPIPGHAICNIGDAMSLFSGGILRSNLHRVVPPPGNQSAFDRWSLVYFTRPGNSIILRALVEDSPMIAEAVAKTPEKNFETGSTSAEWFSRRVKNQRIKNRKGPETWMASRGTEVGVTTNSIDAAVHDYILAHNAYPSPLGYMDFPKSICTSINNIIVHGIPDDRPLENGDIINIDVTIFSNGYHGDTSQTFLVGNVDEQGRELVKMTNDALQAGIQACGPGRPFKGIGKAIYDLTRHTNFSVSSQFTGHGIGTVFHRPPWILHHLNDEPGVMKPGDCFTIEPSLIQGSNPRGWIFPDGWTASTENCARSAQAEHMILITENGVEVLT</sequence>